<sequence>MRAEPWLTLVGIGEDGRAGLSGGALDALAQAALVVGGQRHLALAGPFAAETLAWASPMDATYPAILARRGAPVAVLASGDPYCYGVGAALARLVPAAETRCFPQPSAFSLATARLGWAAQDCEMVSLCGRPVETLVPALRAGARVLALSADASTPGRVADLLFRRGFGASAITVLEAMGGPRERVRSAAADGFALDGVDALNTLGIAVAGPGAALSSAPGRPDALFENDGQITKADVRAVTLARLAPRRGEVLWDVGAGSGAVAIEWMLAHPANRAHAVERHAGRGARIRSNAAALGVPGLAVVDGEAPGALDALPAPDAVFVGGGATAPGLLDACAAALRPGGRLVVNAVTIETQVLLIERFRRDGGALTTLGVAQADAVGGFHGWRAAMPVTQWTWVKP</sequence>
<dbReference type="InterPro" id="IPR014008">
    <property type="entry name" value="Cbl_synth_MTase_CbiT"/>
</dbReference>
<evidence type="ECO:0000256" key="2">
    <source>
        <dbReference type="ARBA" id="ARBA00022573"/>
    </source>
</evidence>
<dbReference type="InterPro" id="IPR012818">
    <property type="entry name" value="CbiE"/>
</dbReference>
<reference evidence="7 8" key="2">
    <citation type="submission" date="2019-02" db="EMBL/GenBank/DDBJ databases">
        <title>'Lichenibacterium ramalinii' gen. nov. sp. nov., 'Lichenibacterium minor' gen. nov. sp. nov.</title>
        <authorList>
            <person name="Pankratov T."/>
        </authorList>
    </citation>
    <scope>NUCLEOTIDE SEQUENCE [LARGE SCALE GENOMIC DNA]</scope>
    <source>
        <strain evidence="7 8">RmlP026</strain>
    </source>
</reference>
<evidence type="ECO:0000256" key="4">
    <source>
        <dbReference type="ARBA" id="ARBA00022679"/>
    </source>
</evidence>
<dbReference type="SUPFAM" id="SSF53335">
    <property type="entry name" value="S-adenosyl-L-methionine-dependent methyltransferases"/>
    <property type="match status" value="1"/>
</dbReference>
<dbReference type="NCBIfam" id="TIGR02469">
    <property type="entry name" value="CbiT"/>
    <property type="match status" value="1"/>
</dbReference>
<keyword evidence="5" id="KW-0949">S-adenosyl-L-methionine</keyword>
<keyword evidence="4 7" id="KW-0808">Transferase</keyword>
<dbReference type="InterPro" id="IPR029063">
    <property type="entry name" value="SAM-dependent_MTases_sf"/>
</dbReference>
<protein>
    <submittedName>
        <fullName evidence="7">Precorrin-6y C5,15-methyltransferase (Decarboxylating) subunit CbiE</fullName>
    </submittedName>
</protein>
<dbReference type="InterPro" id="IPR035996">
    <property type="entry name" value="4pyrrol_Methylase_sf"/>
</dbReference>
<dbReference type="GO" id="GO:0008276">
    <property type="term" value="F:protein methyltransferase activity"/>
    <property type="evidence" value="ECO:0007669"/>
    <property type="project" value="InterPro"/>
</dbReference>
<dbReference type="Pfam" id="PF00590">
    <property type="entry name" value="TP_methylase"/>
    <property type="match status" value="1"/>
</dbReference>
<evidence type="ECO:0000259" key="6">
    <source>
        <dbReference type="Pfam" id="PF00590"/>
    </source>
</evidence>
<dbReference type="InterPro" id="IPR050714">
    <property type="entry name" value="Cobalamin_biosynth_MTase"/>
</dbReference>
<dbReference type="AlphaFoldDB" id="A0A4Q2U7E7"/>
<dbReference type="GO" id="GO:0032259">
    <property type="term" value="P:methylation"/>
    <property type="evidence" value="ECO:0007669"/>
    <property type="project" value="UniProtKB-KW"/>
</dbReference>
<keyword evidence="2" id="KW-0169">Cobalamin biosynthesis</keyword>
<dbReference type="PANTHER" id="PTHR43182:SF1">
    <property type="entry name" value="COBALT-PRECORRIN-7 C(5)-METHYLTRANSFERASE"/>
    <property type="match status" value="1"/>
</dbReference>
<name>A0A4Q2U7E7_9HYPH</name>
<evidence type="ECO:0000256" key="5">
    <source>
        <dbReference type="ARBA" id="ARBA00022691"/>
    </source>
</evidence>
<dbReference type="SUPFAM" id="SSF53790">
    <property type="entry name" value="Tetrapyrrole methylase"/>
    <property type="match status" value="1"/>
</dbReference>
<organism evidence="7 8">
    <name type="scientific">Lichenibacterium minor</name>
    <dbReference type="NCBI Taxonomy" id="2316528"/>
    <lineage>
        <taxon>Bacteria</taxon>
        <taxon>Pseudomonadati</taxon>
        <taxon>Pseudomonadota</taxon>
        <taxon>Alphaproteobacteria</taxon>
        <taxon>Hyphomicrobiales</taxon>
        <taxon>Lichenihabitantaceae</taxon>
        <taxon>Lichenibacterium</taxon>
    </lineage>
</organism>
<keyword evidence="3 7" id="KW-0489">Methyltransferase</keyword>
<dbReference type="PANTHER" id="PTHR43182">
    <property type="entry name" value="COBALT-PRECORRIN-6B C(15)-METHYLTRANSFERASE (DECARBOXYLATING)"/>
    <property type="match status" value="1"/>
</dbReference>
<dbReference type="Proteomes" id="UP000290759">
    <property type="component" value="Unassembled WGS sequence"/>
</dbReference>
<dbReference type="InterPro" id="IPR014777">
    <property type="entry name" value="4pyrrole_Mease_sub1"/>
</dbReference>
<dbReference type="Gene3D" id="3.40.50.150">
    <property type="entry name" value="Vaccinia Virus protein VP39"/>
    <property type="match status" value="1"/>
</dbReference>
<comment type="caution">
    <text evidence="7">The sequence shown here is derived from an EMBL/GenBank/DDBJ whole genome shotgun (WGS) entry which is preliminary data.</text>
</comment>
<dbReference type="UniPathway" id="UPA00148"/>
<feature type="domain" description="Tetrapyrrole methylase" evidence="6">
    <location>
        <begin position="7"/>
        <end position="187"/>
    </location>
</feature>
<dbReference type="RefSeq" id="WP_129227962.1">
    <property type="nucleotide sequence ID" value="NZ_QYBB01000019.1"/>
</dbReference>
<dbReference type="EMBL" id="QYBB01000019">
    <property type="protein sequence ID" value="RYC30937.1"/>
    <property type="molecule type" value="Genomic_DNA"/>
</dbReference>
<evidence type="ECO:0000313" key="7">
    <source>
        <dbReference type="EMBL" id="RYC30937.1"/>
    </source>
</evidence>
<dbReference type="GO" id="GO:0009236">
    <property type="term" value="P:cobalamin biosynthetic process"/>
    <property type="evidence" value="ECO:0007669"/>
    <property type="project" value="UniProtKB-UniPathway"/>
</dbReference>
<reference evidence="7 8" key="1">
    <citation type="submission" date="2018-12" db="EMBL/GenBank/DDBJ databases">
        <authorList>
            <person name="Grouzdev D.S."/>
            <person name="Krutkina M.S."/>
        </authorList>
    </citation>
    <scope>NUCLEOTIDE SEQUENCE [LARGE SCALE GENOMIC DNA]</scope>
    <source>
        <strain evidence="7 8">RmlP026</strain>
    </source>
</reference>
<dbReference type="InterPro" id="IPR006365">
    <property type="entry name" value="Cbl_synth_CobL"/>
</dbReference>
<dbReference type="InterPro" id="IPR000878">
    <property type="entry name" value="4pyrrol_Mease"/>
</dbReference>
<dbReference type="PIRSF" id="PIRSF036428">
    <property type="entry name" value="CobL"/>
    <property type="match status" value="1"/>
</dbReference>
<dbReference type="CDD" id="cd11644">
    <property type="entry name" value="Precorrin-6Y-MT"/>
    <property type="match status" value="1"/>
</dbReference>
<keyword evidence="8" id="KW-1185">Reference proteome</keyword>
<proteinExistence type="predicted"/>
<gene>
    <name evidence="7" type="primary">cbiE</name>
    <name evidence="7" type="ORF">D3273_16335</name>
</gene>
<evidence type="ECO:0000256" key="3">
    <source>
        <dbReference type="ARBA" id="ARBA00022603"/>
    </source>
</evidence>
<accession>A0A4Q2U7E7</accession>
<dbReference type="CDD" id="cd02440">
    <property type="entry name" value="AdoMet_MTases"/>
    <property type="match status" value="1"/>
</dbReference>
<evidence type="ECO:0000313" key="8">
    <source>
        <dbReference type="Proteomes" id="UP000290759"/>
    </source>
</evidence>
<dbReference type="NCBIfam" id="TIGR02467">
    <property type="entry name" value="CbiE"/>
    <property type="match status" value="1"/>
</dbReference>
<evidence type="ECO:0000256" key="1">
    <source>
        <dbReference type="ARBA" id="ARBA00004953"/>
    </source>
</evidence>
<dbReference type="Gene3D" id="3.40.1010.10">
    <property type="entry name" value="Cobalt-precorrin-4 Transmethylase, Domain 1"/>
    <property type="match status" value="1"/>
</dbReference>
<comment type="pathway">
    <text evidence="1">Cofactor biosynthesis; adenosylcobalamin biosynthesis.</text>
</comment>
<dbReference type="OrthoDB" id="9787825at2"/>